<accession>A0ABY7QBD4</accession>
<reference evidence="2" key="1">
    <citation type="submission" date="2022-12" db="EMBL/GenBank/DDBJ databases">
        <authorList>
            <person name="Mo P."/>
        </authorList>
    </citation>
    <scope>NUCLEOTIDE SEQUENCE [LARGE SCALE GENOMIC DNA]</scope>
    <source>
        <strain evidence="2">HUAS 3-15</strain>
    </source>
</reference>
<evidence type="ECO:0000313" key="2">
    <source>
        <dbReference type="Proteomes" id="UP001212821"/>
    </source>
</evidence>
<dbReference type="RefSeq" id="WP_270148484.1">
    <property type="nucleotide sequence ID" value="NZ_CP115450.1"/>
</dbReference>
<dbReference type="InterPro" id="IPR036388">
    <property type="entry name" value="WH-like_DNA-bd_sf"/>
</dbReference>
<dbReference type="InterPro" id="IPR036390">
    <property type="entry name" value="WH_DNA-bd_sf"/>
</dbReference>
<evidence type="ECO:0000313" key="1">
    <source>
        <dbReference type="EMBL" id="WBP89967.1"/>
    </source>
</evidence>
<keyword evidence="2" id="KW-1185">Reference proteome</keyword>
<sequence>MLRTLEGEGLVGRAPDPVDSRVKRGRVTEAGEAVRERAMYAVERAVRADLPGRACDGGAWGAARG</sequence>
<protein>
    <recommendedName>
        <fullName evidence="3">HTH marR-type domain-containing protein</fullName>
    </recommendedName>
</protein>
<dbReference type="Proteomes" id="UP001212821">
    <property type="component" value="Chromosome"/>
</dbReference>
<proteinExistence type="predicted"/>
<evidence type="ECO:0008006" key="3">
    <source>
        <dbReference type="Google" id="ProtNLM"/>
    </source>
</evidence>
<gene>
    <name evidence="1" type="ORF">O1G21_31735</name>
</gene>
<dbReference type="Gene3D" id="1.10.10.10">
    <property type="entry name" value="Winged helix-like DNA-binding domain superfamily/Winged helix DNA-binding domain"/>
    <property type="match status" value="1"/>
</dbReference>
<name>A0ABY7QBD4_9ACTN</name>
<dbReference type="SUPFAM" id="SSF46785">
    <property type="entry name" value="Winged helix' DNA-binding domain"/>
    <property type="match status" value="1"/>
</dbReference>
<organism evidence="1 2">
    <name type="scientific">Kitasatospora cathayae</name>
    <dbReference type="NCBI Taxonomy" id="3004092"/>
    <lineage>
        <taxon>Bacteria</taxon>
        <taxon>Bacillati</taxon>
        <taxon>Actinomycetota</taxon>
        <taxon>Actinomycetes</taxon>
        <taxon>Kitasatosporales</taxon>
        <taxon>Streptomycetaceae</taxon>
        <taxon>Kitasatospora</taxon>
    </lineage>
</organism>
<dbReference type="EMBL" id="CP115450">
    <property type="protein sequence ID" value="WBP89967.1"/>
    <property type="molecule type" value="Genomic_DNA"/>
</dbReference>